<reference evidence="1" key="1">
    <citation type="submission" date="2020-06" db="EMBL/GenBank/DDBJ databases">
        <authorList>
            <person name="Li T."/>
            <person name="Hu X."/>
            <person name="Zhang T."/>
            <person name="Song X."/>
            <person name="Zhang H."/>
            <person name="Dai N."/>
            <person name="Sheng W."/>
            <person name="Hou X."/>
            <person name="Wei L."/>
        </authorList>
    </citation>
    <scope>NUCLEOTIDE SEQUENCE</scope>
    <source>
        <strain evidence="1">G02</strain>
        <tissue evidence="1">Leaf</tissue>
    </source>
</reference>
<gene>
    <name evidence="1" type="ORF">Sradi_4928100</name>
</gene>
<organism evidence="1">
    <name type="scientific">Sesamum radiatum</name>
    <name type="common">Black benniseed</name>
    <dbReference type="NCBI Taxonomy" id="300843"/>
    <lineage>
        <taxon>Eukaryota</taxon>
        <taxon>Viridiplantae</taxon>
        <taxon>Streptophyta</taxon>
        <taxon>Embryophyta</taxon>
        <taxon>Tracheophyta</taxon>
        <taxon>Spermatophyta</taxon>
        <taxon>Magnoliopsida</taxon>
        <taxon>eudicotyledons</taxon>
        <taxon>Gunneridae</taxon>
        <taxon>Pentapetalae</taxon>
        <taxon>asterids</taxon>
        <taxon>lamiids</taxon>
        <taxon>Lamiales</taxon>
        <taxon>Pedaliaceae</taxon>
        <taxon>Sesamum</taxon>
    </lineage>
</organism>
<sequence length="97" mass="11168">MDEFIDLVKLTELKEEFLTVLEDGLTAMKKTLKRYEEILKEIREIWLDSEGSIIEDSNPVLFFVHVGAFVKSASFSPLLLVGSLWTYIRAPLYLSIN</sequence>
<comment type="caution">
    <text evidence="1">The sequence shown here is derived from an EMBL/GenBank/DDBJ whole genome shotgun (WGS) entry which is preliminary data.</text>
</comment>
<dbReference type="AlphaFoldDB" id="A0AAW2MD27"/>
<name>A0AAW2MD27_SESRA</name>
<protein>
    <submittedName>
        <fullName evidence="1">Uncharacterized protein</fullName>
    </submittedName>
</protein>
<dbReference type="EMBL" id="JACGWJ010000022">
    <property type="protein sequence ID" value="KAL0329414.1"/>
    <property type="molecule type" value="Genomic_DNA"/>
</dbReference>
<reference evidence="1" key="2">
    <citation type="journal article" date="2024" name="Plant">
        <title>Genomic evolution and insights into agronomic trait innovations of Sesamum species.</title>
        <authorList>
            <person name="Miao H."/>
            <person name="Wang L."/>
            <person name="Qu L."/>
            <person name="Liu H."/>
            <person name="Sun Y."/>
            <person name="Le M."/>
            <person name="Wang Q."/>
            <person name="Wei S."/>
            <person name="Zheng Y."/>
            <person name="Lin W."/>
            <person name="Duan Y."/>
            <person name="Cao H."/>
            <person name="Xiong S."/>
            <person name="Wang X."/>
            <person name="Wei L."/>
            <person name="Li C."/>
            <person name="Ma Q."/>
            <person name="Ju M."/>
            <person name="Zhao R."/>
            <person name="Li G."/>
            <person name="Mu C."/>
            <person name="Tian Q."/>
            <person name="Mei H."/>
            <person name="Zhang T."/>
            <person name="Gao T."/>
            <person name="Zhang H."/>
        </authorList>
    </citation>
    <scope>NUCLEOTIDE SEQUENCE</scope>
    <source>
        <strain evidence="1">G02</strain>
    </source>
</reference>
<evidence type="ECO:0000313" key="1">
    <source>
        <dbReference type="EMBL" id="KAL0329414.1"/>
    </source>
</evidence>
<proteinExistence type="predicted"/>
<accession>A0AAW2MD27</accession>